<comment type="caution">
    <text evidence="8">The sequence shown here is derived from an EMBL/GenBank/DDBJ whole genome shotgun (WGS) entry which is preliminary data.</text>
</comment>
<dbReference type="RefSeq" id="WP_143915555.1">
    <property type="nucleotide sequence ID" value="NZ_CANMIK010000007.1"/>
</dbReference>
<sequence length="513" mass="56323">MKWKITQSIFIISLLLMGLNVHSQPPPGSGWTNVFADEFGGSSVNTNIWNVRNDVAFKPNKAEVNGGTLKIRNTFTSNSVSQGGWLESKTGFSGNNRYGYYEARLRIDGPDRGDIWPTWWIWGKNFRNGAPGPSGTEFDLMEYSGFGKKFFGGATTSHHYFDKRNINGKSNITSTRASTESRNAFQWHVWGMHWTPTKIDFYYDGVKYMSSDQPADAANDPFPLYLIFSSSPHTRNVQNANQDFGGFQPSNVPEFAAVPGRSLASLEVDWVRVWRGGTIENTGGGSDTNVTFRGQGINTYVSSENGIGPITCNRANPGAWEVFTVKSEGNGQVSIQGNNGRYISSEDGLQAMTCSRVSVGAWEKFTLVSQGGNVYAIRGNNGKYVSHENGNGPMNCNRNVIGAWEKFTIAGLNNNKSLSIEKPELKNTISFYPNPSTVDNLNLEISTSKNVNSTSLEIADLTGKIVASEKLGSLEAGRNSVSLSHVKGLLRIGLYIAKVTLDNEVNMTKIMIE</sequence>
<evidence type="ECO:0000256" key="6">
    <source>
        <dbReference type="SAM" id="SignalP"/>
    </source>
</evidence>
<evidence type="ECO:0000256" key="4">
    <source>
        <dbReference type="ARBA" id="ARBA00022729"/>
    </source>
</evidence>
<evidence type="ECO:0000256" key="1">
    <source>
        <dbReference type="ARBA" id="ARBA00004496"/>
    </source>
</evidence>
<dbReference type="Gene3D" id="2.60.120.200">
    <property type="match status" value="1"/>
</dbReference>
<name>A0A554VPV0_9FLAO</name>
<comment type="similarity">
    <text evidence="2">Belongs to the glycosyl hydrolase 16 family.</text>
</comment>
<dbReference type="PANTHER" id="PTHR10963:SF55">
    <property type="entry name" value="GLYCOSIDE HYDROLASE FAMILY 16 PROTEIN"/>
    <property type="match status" value="1"/>
</dbReference>
<evidence type="ECO:0000256" key="3">
    <source>
        <dbReference type="ARBA" id="ARBA00022490"/>
    </source>
</evidence>
<dbReference type="CDD" id="cd08023">
    <property type="entry name" value="GH16_laminarinase_like"/>
    <property type="match status" value="1"/>
</dbReference>
<dbReference type="Pfam" id="PF00722">
    <property type="entry name" value="Glyco_hydro_16"/>
    <property type="match status" value="1"/>
</dbReference>
<organism evidence="8 9">
    <name type="scientific">Aquimarina algiphila</name>
    <dbReference type="NCBI Taxonomy" id="2047982"/>
    <lineage>
        <taxon>Bacteria</taxon>
        <taxon>Pseudomonadati</taxon>
        <taxon>Bacteroidota</taxon>
        <taxon>Flavobacteriia</taxon>
        <taxon>Flavobacteriales</taxon>
        <taxon>Flavobacteriaceae</taxon>
        <taxon>Aquimarina</taxon>
    </lineage>
</organism>
<dbReference type="CDD" id="cd23342">
    <property type="entry name" value="beta-trefoil_FSCN_ZgPorA-like"/>
    <property type="match status" value="1"/>
</dbReference>
<feature type="chain" id="PRO_5022052225" evidence="6">
    <location>
        <begin position="24"/>
        <end position="513"/>
    </location>
</feature>
<dbReference type="EMBL" id="VLNR01000006">
    <property type="protein sequence ID" value="TSE10499.1"/>
    <property type="molecule type" value="Genomic_DNA"/>
</dbReference>
<dbReference type="OrthoDB" id="1157769at2"/>
<dbReference type="Gene3D" id="2.80.10.50">
    <property type="match status" value="1"/>
</dbReference>
<keyword evidence="8" id="KW-0378">Hydrolase</keyword>
<feature type="signal peptide" evidence="6">
    <location>
        <begin position="1"/>
        <end position="23"/>
    </location>
</feature>
<dbReference type="NCBIfam" id="TIGR04183">
    <property type="entry name" value="Por_Secre_tail"/>
    <property type="match status" value="1"/>
</dbReference>
<reference evidence="8 9" key="1">
    <citation type="submission" date="2019-07" db="EMBL/GenBank/DDBJ databases">
        <title>The draft genome sequence of Aquimarina algiphila M91.</title>
        <authorList>
            <person name="Meng X."/>
        </authorList>
    </citation>
    <scope>NUCLEOTIDE SEQUENCE [LARGE SCALE GENOMIC DNA]</scope>
    <source>
        <strain evidence="8 9">M91</strain>
    </source>
</reference>
<dbReference type="GO" id="GO:0051015">
    <property type="term" value="F:actin filament binding"/>
    <property type="evidence" value="ECO:0007669"/>
    <property type="project" value="InterPro"/>
</dbReference>
<dbReference type="GO" id="GO:0005737">
    <property type="term" value="C:cytoplasm"/>
    <property type="evidence" value="ECO:0007669"/>
    <property type="project" value="UniProtKB-SubCell"/>
</dbReference>
<dbReference type="AlphaFoldDB" id="A0A554VPV0"/>
<dbReference type="InterPro" id="IPR026444">
    <property type="entry name" value="Secre_tail"/>
</dbReference>
<evidence type="ECO:0000256" key="5">
    <source>
        <dbReference type="ARBA" id="ARBA00023203"/>
    </source>
</evidence>
<keyword evidence="4 6" id="KW-0732">Signal</keyword>
<dbReference type="Proteomes" id="UP000318833">
    <property type="component" value="Unassembled WGS sequence"/>
</dbReference>
<proteinExistence type="inferred from homology"/>
<dbReference type="InterPro" id="IPR050546">
    <property type="entry name" value="Glycosyl_Hydrlase_16"/>
</dbReference>
<dbReference type="GO" id="GO:0005975">
    <property type="term" value="P:carbohydrate metabolic process"/>
    <property type="evidence" value="ECO:0007669"/>
    <property type="project" value="InterPro"/>
</dbReference>
<dbReference type="Pfam" id="PF06268">
    <property type="entry name" value="Fascin"/>
    <property type="match status" value="1"/>
</dbReference>
<dbReference type="GO" id="GO:0030674">
    <property type="term" value="F:protein-macromolecule adaptor activity"/>
    <property type="evidence" value="ECO:0007669"/>
    <property type="project" value="InterPro"/>
</dbReference>
<comment type="subcellular location">
    <subcellularLocation>
        <location evidence="1">Cytoplasm</location>
    </subcellularLocation>
</comment>
<dbReference type="GO" id="GO:0004553">
    <property type="term" value="F:hydrolase activity, hydrolyzing O-glycosyl compounds"/>
    <property type="evidence" value="ECO:0007669"/>
    <property type="project" value="InterPro"/>
</dbReference>
<protein>
    <submittedName>
        <fullName evidence="8">Family 16 glycosylhydrolase</fullName>
    </submittedName>
</protein>
<evidence type="ECO:0000313" key="9">
    <source>
        <dbReference type="Proteomes" id="UP000318833"/>
    </source>
</evidence>
<keyword evidence="3" id="KW-0963">Cytoplasm</keyword>
<evidence type="ECO:0000313" key="8">
    <source>
        <dbReference type="EMBL" id="TSE10499.1"/>
    </source>
</evidence>
<dbReference type="InterPro" id="IPR008999">
    <property type="entry name" value="Actin-crosslinking"/>
</dbReference>
<dbReference type="SUPFAM" id="SSF50405">
    <property type="entry name" value="Actin-crosslinking proteins"/>
    <property type="match status" value="1"/>
</dbReference>
<dbReference type="InterPro" id="IPR013320">
    <property type="entry name" value="ConA-like_dom_sf"/>
</dbReference>
<dbReference type="SUPFAM" id="SSF49899">
    <property type="entry name" value="Concanavalin A-like lectins/glucanases"/>
    <property type="match status" value="1"/>
</dbReference>
<dbReference type="Pfam" id="PF18962">
    <property type="entry name" value="Por_Secre_tail"/>
    <property type="match status" value="1"/>
</dbReference>
<dbReference type="InterPro" id="IPR000757">
    <property type="entry name" value="Beta-glucanase-like"/>
</dbReference>
<accession>A0A554VPV0</accession>
<evidence type="ECO:0000259" key="7">
    <source>
        <dbReference type="PROSITE" id="PS51762"/>
    </source>
</evidence>
<feature type="domain" description="GH16" evidence="7">
    <location>
        <begin position="19"/>
        <end position="279"/>
    </location>
</feature>
<dbReference type="PANTHER" id="PTHR10963">
    <property type="entry name" value="GLYCOSYL HYDROLASE-RELATED"/>
    <property type="match status" value="1"/>
</dbReference>
<evidence type="ECO:0000256" key="2">
    <source>
        <dbReference type="ARBA" id="ARBA00006865"/>
    </source>
</evidence>
<gene>
    <name evidence="8" type="ORF">FOF46_04165</name>
</gene>
<keyword evidence="5" id="KW-0009">Actin-binding</keyword>
<keyword evidence="9" id="KW-1185">Reference proteome</keyword>
<dbReference type="PROSITE" id="PS51762">
    <property type="entry name" value="GH16_2"/>
    <property type="match status" value="1"/>
</dbReference>
<dbReference type="InterPro" id="IPR022768">
    <property type="entry name" value="Fascin-like_dom"/>
</dbReference>